<reference evidence="3" key="5">
    <citation type="submission" date="2015-06" db="UniProtKB">
        <authorList>
            <consortium name="EnsemblFungi"/>
        </authorList>
    </citation>
    <scope>IDENTIFICATION</scope>
    <source>
        <strain evidence="3">ATCC 64411</strain>
    </source>
</reference>
<organism evidence="3 4">
    <name type="scientific">Magnaporthiopsis poae (strain ATCC 64411 / 73-15)</name>
    <name type="common">Kentucky bluegrass fungus</name>
    <name type="synonym">Magnaporthe poae</name>
    <dbReference type="NCBI Taxonomy" id="644358"/>
    <lineage>
        <taxon>Eukaryota</taxon>
        <taxon>Fungi</taxon>
        <taxon>Dikarya</taxon>
        <taxon>Ascomycota</taxon>
        <taxon>Pezizomycotina</taxon>
        <taxon>Sordariomycetes</taxon>
        <taxon>Sordariomycetidae</taxon>
        <taxon>Magnaporthales</taxon>
        <taxon>Magnaporthaceae</taxon>
        <taxon>Magnaporthiopsis</taxon>
    </lineage>
</organism>
<reference evidence="4" key="1">
    <citation type="submission" date="2010-05" db="EMBL/GenBank/DDBJ databases">
        <title>The genome sequence of Magnaporthe poae strain ATCC 64411.</title>
        <authorList>
            <person name="Ma L.-J."/>
            <person name="Dead R."/>
            <person name="Young S."/>
            <person name="Zeng Q."/>
            <person name="Koehrsen M."/>
            <person name="Alvarado L."/>
            <person name="Berlin A."/>
            <person name="Chapman S.B."/>
            <person name="Chen Z."/>
            <person name="Freedman E."/>
            <person name="Gellesch M."/>
            <person name="Goldberg J."/>
            <person name="Griggs A."/>
            <person name="Gujja S."/>
            <person name="Heilman E.R."/>
            <person name="Heiman D."/>
            <person name="Hepburn T."/>
            <person name="Howarth C."/>
            <person name="Jen D."/>
            <person name="Larson L."/>
            <person name="Mehta T."/>
            <person name="Neiman D."/>
            <person name="Pearson M."/>
            <person name="Roberts A."/>
            <person name="Saif S."/>
            <person name="Shea T."/>
            <person name="Shenoy N."/>
            <person name="Sisk P."/>
            <person name="Stolte C."/>
            <person name="Sykes S."/>
            <person name="Walk T."/>
            <person name="White J."/>
            <person name="Yandava C."/>
            <person name="Haas B."/>
            <person name="Nusbaum C."/>
            <person name="Birren B."/>
        </authorList>
    </citation>
    <scope>NUCLEOTIDE SEQUENCE [LARGE SCALE GENOMIC DNA]</scope>
    <source>
        <strain evidence="4">ATCC 64411 / 73-15</strain>
    </source>
</reference>
<reference evidence="2" key="2">
    <citation type="submission" date="2010-05" db="EMBL/GenBank/DDBJ databases">
        <title>The Genome Sequence of Magnaporthe poae strain ATCC 64411.</title>
        <authorList>
            <consortium name="The Broad Institute Genome Sequencing Platform"/>
            <consortium name="Broad Institute Genome Sequencing Center for Infectious Disease"/>
            <person name="Ma L.-J."/>
            <person name="Dead R."/>
            <person name="Young S."/>
            <person name="Zeng Q."/>
            <person name="Koehrsen M."/>
            <person name="Alvarado L."/>
            <person name="Berlin A."/>
            <person name="Chapman S.B."/>
            <person name="Chen Z."/>
            <person name="Freedman E."/>
            <person name="Gellesch M."/>
            <person name="Goldberg J."/>
            <person name="Griggs A."/>
            <person name="Gujja S."/>
            <person name="Heilman E.R."/>
            <person name="Heiman D."/>
            <person name="Hepburn T."/>
            <person name="Howarth C."/>
            <person name="Jen D."/>
            <person name="Larson L."/>
            <person name="Mehta T."/>
            <person name="Neiman D."/>
            <person name="Pearson M."/>
            <person name="Roberts A."/>
            <person name="Saif S."/>
            <person name="Shea T."/>
            <person name="Shenoy N."/>
            <person name="Sisk P."/>
            <person name="Stolte C."/>
            <person name="Sykes S."/>
            <person name="Walk T."/>
            <person name="White J."/>
            <person name="Yandava C."/>
            <person name="Haas B."/>
            <person name="Nusbaum C."/>
            <person name="Birren B."/>
        </authorList>
    </citation>
    <scope>NUCLEOTIDE SEQUENCE</scope>
    <source>
        <strain evidence="2">ATCC 64411</strain>
    </source>
</reference>
<evidence type="ECO:0000313" key="4">
    <source>
        <dbReference type="Proteomes" id="UP000011715"/>
    </source>
</evidence>
<feature type="region of interest" description="Disordered" evidence="1">
    <location>
        <begin position="118"/>
        <end position="179"/>
    </location>
</feature>
<protein>
    <submittedName>
        <fullName evidence="2 3">Uncharacterized protein</fullName>
    </submittedName>
</protein>
<dbReference type="EnsemblFungi" id="MAPG_00080T0">
    <property type="protein sequence ID" value="MAPG_00080T0"/>
    <property type="gene ID" value="MAPG_00080"/>
</dbReference>
<evidence type="ECO:0000313" key="2">
    <source>
        <dbReference type="EMBL" id="KLU80984.1"/>
    </source>
</evidence>
<name>A0A0C4DK17_MAGP6</name>
<sequence length="179" mass="20182">MRCRTWDLGAGVCFGATPVRGSHLTCTTPWPCENLTARTKTAWECALCDPTQRYSQVLLYMSGNTAVAEACLDWFKLLAAQAYVRRNVTLNLAEALRRLSVIVQSRVCRTRWTSGLGRRGMYQPGKSRRKRPAGCDDGRPPQISEARLLVPRDRRLHPAGHGYNTSPSQTRQIRRRSHA</sequence>
<dbReference type="VEuPathDB" id="FungiDB:MAPG_00080"/>
<dbReference type="Proteomes" id="UP000011715">
    <property type="component" value="Unassembled WGS sequence"/>
</dbReference>
<accession>A0A0C4DK17</accession>
<keyword evidence="4" id="KW-1185">Reference proteome</keyword>
<reference evidence="2" key="3">
    <citation type="submission" date="2011-03" db="EMBL/GenBank/DDBJ databases">
        <title>Annotation of Magnaporthe poae ATCC 64411.</title>
        <authorList>
            <person name="Ma L.-J."/>
            <person name="Dead R."/>
            <person name="Young S.K."/>
            <person name="Zeng Q."/>
            <person name="Gargeya S."/>
            <person name="Fitzgerald M."/>
            <person name="Haas B."/>
            <person name="Abouelleil A."/>
            <person name="Alvarado L."/>
            <person name="Arachchi H.M."/>
            <person name="Berlin A."/>
            <person name="Brown A."/>
            <person name="Chapman S.B."/>
            <person name="Chen Z."/>
            <person name="Dunbar C."/>
            <person name="Freedman E."/>
            <person name="Gearin G."/>
            <person name="Gellesch M."/>
            <person name="Goldberg J."/>
            <person name="Griggs A."/>
            <person name="Gujja S."/>
            <person name="Heiman D."/>
            <person name="Howarth C."/>
            <person name="Larson L."/>
            <person name="Lui A."/>
            <person name="MacDonald P.J.P."/>
            <person name="Mehta T."/>
            <person name="Montmayeur A."/>
            <person name="Murphy C."/>
            <person name="Neiman D."/>
            <person name="Pearson M."/>
            <person name="Priest M."/>
            <person name="Roberts A."/>
            <person name="Saif S."/>
            <person name="Shea T."/>
            <person name="Shenoy N."/>
            <person name="Sisk P."/>
            <person name="Stolte C."/>
            <person name="Sykes S."/>
            <person name="Yandava C."/>
            <person name="Wortman J."/>
            <person name="Nusbaum C."/>
            <person name="Birren B."/>
        </authorList>
    </citation>
    <scope>NUCLEOTIDE SEQUENCE</scope>
    <source>
        <strain evidence="2">ATCC 64411</strain>
    </source>
</reference>
<dbReference type="EMBL" id="GL876966">
    <property type="protein sequence ID" value="KLU80984.1"/>
    <property type="molecule type" value="Genomic_DNA"/>
</dbReference>
<proteinExistence type="predicted"/>
<reference evidence="3" key="4">
    <citation type="journal article" date="2015" name="G3 (Bethesda)">
        <title>Genome sequences of three phytopathogenic species of the Magnaporthaceae family of fungi.</title>
        <authorList>
            <person name="Okagaki L.H."/>
            <person name="Nunes C.C."/>
            <person name="Sailsbery J."/>
            <person name="Clay B."/>
            <person name="Brown D."/>
            <person name="John T."/>
            <person name="Oh Y."/>
            <person name="Young N."/>
            <person name="Fitzgerald M."/>
            <person name="Haas B.J."/>
            <person name="Zeng Q."/>
            <person name="Young S."/>
            <person name="Adiconis X."/>
            <person name="Fan L."/>
            <person name="Levin J.Z."/>
            <person name="Mitchell T.K."/>
            <person name="Okubara P.A."/>
            <person name="Farman M.L."/>
            <person name="Kohn L.M."/>
            <person name="Birren B."/>
            <person name="Ma L.-J."/>
            <person name="Dean R.A."/>
        </authorList>
    </citation>
    <scope>NUCLEOTIDE SEQUENCE</scope>
    <source>
        <strain evidence="3">ATCC 64411 / 73-15</strain>
    </source>
</reference>
<gene>
    <name evidence="2" type="ORF">MAPG_00080</name>
</gene>
<dbReference type="EMBL" id="ADBL01000016">
    <property type="status" value="NOT_ANNOTATED_CDS"/>
    <property type="molecule type" value="Genomic_DNA"/>
</dbReference>
<evidence type="ECO:0000256" key="1">
    <source>
        <dbReference type="SAM" id="MobiDB-lite"/>
    </source>
</evidence>
<evidence type="ECO:0000313" key="3">
    <source>
        <dbReference type="EnsemblFungi" id="MAPG_00080T0"/>
    </source>
</evidence>
<dbReference type="AlphaFoldDB" id="A0A0C4DK17"/>